<reference evidence="2" key="1">
    <citation type="submission" date="2023-08" db="EMBL/GenBank/DDBJ databases">
        <authorList>
            <person name="Chen Y."/>
            <person name="Shah S."/>
            <person name="Dougan E. K."/>
            <person name="Thang M."/>
            <person name="Chan C."/>
        </authorList>
    </citation>
    <scope>NUCLEOTIDE SEQUENCE</scope>
</reference>
<keyword evidence="3" id="KW-1185">Reference proteome</keyword>
<feature type="transmembrane region" description="Helical" evidence="1">
    <location>
        <begin position="34"/>
        <end position="55"/>
    </location>
</feature>
<protein>
    <submittedName>
        <fullName evidence="2">Uncharacterized protein</fullName>
    </submittedName>
</protein>
<dbReference type="Proteomes" id="UP001178507">
    <property type="component" value="Unassembled WGS sequence"/>
</dbReference>
<dbReference type="AlphaFoldDB" id="A0AA36JS25"/>
<dbReference type="EMBL" id="CAUJNA010003805">
    <property type="protein sequence ID" value="CAJ1410124.1"/>
    <property type="molecule type" value="Genomic_DNA"/>
</dbReference>
<organism evidence="2 3">
    <name type="scientific">Effrenium voratum</name>
    <dbReference type="NCBI Taxonomy" id="2562239"/>
    <lineage>
        <taxon>Eukaryota</taxon>
        <taxon>Sar</taxon>
        <taxon>Alveolata</taxon>
        <taxon>Dinophyceae</taxon>
        <taxon>Suessiales</taxon>
        <taxon>Symbiodiniaceae</taxon>
        <taxon>Effrenium</taxon>
    </lineage>
</organism>
<keyword evidence="1" id="KW-1133">Transmembrane helix</keyword>
<keyword evidence="1" id="KW-0472">Membrane</keyword>
<proteinExistence type="predicted"/>
<keyword evidence="1" id="KW-0812">Transmembrane</keyword>
<accession>A0AA36JS25</accession>
<evidence type="ECO:0000313" key="3">
    <source>
        <dbReference type="Proteomes" id="UP001178507"/>
    </source>
</evidence>
<comment type="caution">
    <text evidence="2">The sequence shown here is derived from an EMBL/GenBank/DDBJ whole genome shotgun (WGS) entry which is preliminary data.</text>
</comment>
<evidence type="ECO:0000313" key="2">
    <source>
        <dbReference type="EMBL" id="CAJ1410124.1"/>
    </source>
</evidence>
<evidence type="ECO:0000256" key="1">
    <source>
        <dbReference type="SAM" id="Phobius"/>
    </source>
</evidence>
<name>A0AA36JS25_9DINO</name>
<gene>
    <name evidence="2" type="ORF">EVOR1521_LOCUS31047</name>
</gene>
<sequence>MQDATCNTTGLRRQRATACILRFFHVGLMGQETMAAAAVGCMAVMVLGCWCWPLLVTMLGAGGNGTDSNKPAAHHFTCANIVTFTRILWQLKPSIEADL</sequence>